<dbReference type="EMBL" id="JACHMP010000001">
    <property type="protein sequence ID" value="MBB5819345.1"/>
    <property type="molecule type" value="Genomic_DNA"/>
</dbReference>
<evidence type="ECO:0000256" key="2">
    <source>
        <dbReference type="SAM" id="Phobius"/>
    </source>
</evidence>
<dbReference type="AlphaFoldDB" id="A0A7W9IEP7"/>
<protein>
    <recommendedName>
        <fullName evidence="5">DUF3592 domain-containing protein</fullName>
    </recommendedName>
</protein>
<feature type="transmembrane region" description="Helical" evidence="2">
    <location>
        <begin position="40"/>
        <end position="59"/>
    </location>
</feature>
<keyword evidence="2" id="KW-1133">Transmembrane helix</keyword>
<evidence type="ECO:0000313" key="4">
    <source>
        <dbReference type="Proteomes" id="UP000540685"/>
    </source>
</evidence>
<keyword evidence="4" id="KW-1185">Reference proteome</keyword>
<keyword evidence="2" id="KW-0472">Membrane</keyword>
<keyword evidence="2" id="KW-0812">Transmembrane</keyword>
<comment type="caution">
    <text evidence="3">The sequence shown here is derived from an EMBL/GenBank/DDBJ whole genome shotgun (WGS) entry which is preliminary data.</text>
</comment>
<feature type="compositionally biased region" description="Basic residues" evidence="1">
    <location>
        <begin position="1"/>
        <end position="14"/>
    </location>
</feature>
<name>A0A7W9IEP7_9ACTN</name>
<dbReference type="RefSeq" id="WP_184538690.1">
    <property type="nucleotide sequence ID" value="NZ_JACHMP010000001.1"/>
</dbReference>
<proteinExistence type="predicted"/>
<feature type="region of interest" description="Disordered" evidence="1">
    <location>
        <begin position="1"/>
        <end position="30"/>
    </location>
</feature>
<sequence>MTSSRRARRIRRGKRRDERPGPVDKVSARDSRKEPRWKEILVMLFTLGPMVGWIVSSSIEVMPDAVLAAGWSGTAGTMTVSWCEEPETSRHRRYCGGVFVHAADGRAVETSADNAFDPGDTYPAQLSPDGDRAVLRGVWYALAALPTPAFGLAMVGLMMLFGVFIGDGDWGTPMWWSLLVLAGMTFAVGAVGLIVGLVAGEVT</sequence>
<evidence type="ECO:0008006" key="5">
    <source>
        <dbReference type="Google" id="ProtNLM"/>
    </source>
</evidence>
<feature type="compositionally biased region" description="Basic and acidic residues" evidence="1">
    <location>
        <begin position="15"/>
        <end position="30"/>
    </location>
</feature>
<feature type="transmembrane region" description="Helical" evidence="2">
    <location>
        <begin position="138"/>
        <end position="163"/>
    </location>
</feature>
<evidence type="ECO:0000313" key="3">
    <source>
        <dbReference type="EMBL" id="MBB5819345.1"/>
    </source>
</evidence>
<gene>
    <name evidence="3" type="ORF">F4562_002407</name>
</gene>
<feature type="transmembrane region" description="Helical" evidence="2">
    <location>
        <begin position="175"/>
        <end position="199"/>
    </location>
</feature>
<organism evidence="3 4">
    <name type="scientific">Streptosporangium becharense</name>
    <dbReference type="NCBI Taxonomy" id="1816182"/>
    <lineage>
        <taxon>Bacteria</taxon>
        <taxon>Bacillati</taxon>
        <taxon>Actinomycetota</taxon>
        <taxon>Actinomycetes</taxon>
        <taxon>Streptosporangiales</taxon>
        <taxon>Streptosporangiaceae</taxon>
        <taxon>Streptosporangium</taxon>
    </lineage>
</organism>
<accession>A0A7W9IEP7</accession>
<dbReference type="Proteomes" id="UP000540685">
    <property type="component" value="Unassembled WGS sequence"/>
</dbReference>
<reference evidence="3 4" key="1">
    <citation type="submission" date="2020-08" db="EMBL/GenBank/DDBJ databases">
        <title>Sequencing the genomes of 1000 actinobacteria strains.</title>
        <authorList>
            <person name="Klenk H.-P."/>
        </authorList>
    </citation>
    <scope>NUCLEOTIDE SEQUENCE [LARGE SCALE GENOMIC DNA]</scope>
    <source>
        <strain evidence="3 4">DSM 46887</strain>
    </source>
</reference>
<evidence type="ECO:0000256" key="1">
    <source>
        <dbReference type="SAM" id="MobiDB-lite"/>
    </source>
</evidence>